<name>A0A9W9AH15_9AGAR</name>
<evidence type="ECO:0000259" key="3">
    <source>
        <dbReference type="PROSITE" id="PS50822"/>
    </source>
</evidence>
<evidence type="ECO:0000256" key="1">
    <source>
        <dbReference type="SAM" id="MobiDB-lite"/>
    </source>
</evidence>
<reference evidence="4" key="1">
    <citation type="submission" date="2022-08" db="EMBL/GenBank/DDBJ databases">
        <title>A Global Phylogenomic Analysis of the Shiitake Genus Lentinula.</title>
        <authorList>
            <consortium name="DOE Joint Genome Institute"/>
            <person name="Sierra-Patev S."/>
            <person name="Min B."/>
            <person name="Naranjo-Ortiz M."/>
            <person name="Looney B."/>
            <person name="Konkel Z."/>
            <person name="Slot J.C."/>
            <person name="Sakamoto Y."/>
            <person name="Steenwyk J.L."/>
            <person name="Rokas A."/>
            <person name="Carro J."/>
            <person name="Camarero S."/>
            <person name="Ferreira P."/>
            <person name="Molpeceres G."/>
            <person name="Ruiz-Duenas F.J."/>
            <person name="Serrano A."/>
            <person name="Henrissat B."/>
            <person name="Drula E."/>
            <person name="Hughes K.W."/>
            <person name="Mata J.L."/>
            <person name="Ishikawa N.K."/>
            <person name="Vargas-Isla R."/>
            <person name="Ushijima S."/>
            <person name="Smith C.A."/>
            <person name="Ahrendt S."/>
            <person name="Andreopoulos W."/>
            <person name="He G."/>
            <person name="Labutti K."/>
            <person name="Lipzen A."/>
            <person name="Ng V."/>
            <person name="Riley R."/>
            <person name="Sandor L."/>
            <person name="Barry K."/>
            <person name="Martinez A.T."/>
            <person name="Xiao Y."/>
            <person name="Gibbons J.G."/>
            <person name="Terashima K."/>
            <person name="Grigoriev I.V."/>
            <person name="Hibbett D.S."/>
        </authorList>
    </citation>
    <scope>NUCLEOTIDE SEQUENCE</scope>
    <source>
        <strain evidence="4">JLM2183</strain>
    </source>
</reference>
<protein>
    <submittedName>
        <fullName evidence="4">Argonaute-like protein</fullName>
    </submittedName>
</protein>
<dbReference type="Proteomes" id="UP001150266">
    <property type="component" value="Unassembled WGS sequence"/>
</dbReference>
<dbReference type="PROSITE" id="PS50821">
    <property type="entry name" value="PAZ"/>
    <property type="match status" value="1"/>
</dbReference>
<evidence type="ECO:0000259" key="2">
    <source>
        <dbReference type="PROSITE" id="PS50821"/>
    </source>
</evidence>
<dbReference type="Pfam" id="PF16487">
    <property type="entry name" value="ArgoMid"/>
    <property type="match status" value="1"/>
</dbReference>
<dbReference type="OrthoDB" id="10252740at2759"/>
<dbReference type="CDD" id="cd04657">
    <property type="entry name" value="Piwi_ago-like"/>
    <property type="match status" value="1"/>
</dbReference>
<dbReference type="SMART" id="SM00950">
    <property type="entry name" value="Piwi"/>
    <property type="match status" value="1"/>
</dbReference>
<dbReference type="PROSITE" id="PS50822">
    <property type="entry name" value="PIWI"/>
    <property type="match status" value="1"/>
</dbReference>
<dbReference type="Pfam" id="PF02171">
    <property type="entry name" value="Piwi"/>
    <property type="match status" value="1"/>
</dbReference>
<dbReference type="InterPro" id="IPR036397">
    <property type="entry name" value="RNaseH_sf"/>
</dbReference>
<dbReference type="InterPro" id="IPR032473">
    <property type="entry name" value="Argonaute_Mid_dom"/>
</dbReference>
<dbReference type="AlphaFoldDB" id="A0A9W9AH15"/>
<dbReference type="Pfam" id="PF02170">
    <property type="entry name" value="PAZ"/>
    <property type="match status" value="1"/>
</dbReference>
<feature type="domain" description="PAZ" evidence="2">
    <location>
        <begin position="268"/>
        <end position="384"/>
    </location>
</feature>
<comment type="caution">
    <text evidence="4">The sequence shown here is derived from an EMBL/GenBank/DDBJ whole genome shotgun (WGS) entry which is preliminary data.</text>
</comment>
<dbReference type="Gene3D" id="3.40.50.2300">
    <property type="match status" value="1"/>
</dbReference>
<dbReference type="Pfam" id="PF16486">
    <property type="entry name" value="ArgoN"/>
    <property type="match status" value="1"/>
</dbReference>
<dbReference type="InterPro" id="IPR032474">
    <property type="entry name" value="Argonaute_N"/>
</dbReference>
<dbReference type="Gene3D" id="3.30.420.10">
    <property type="entry name" value="Ribonuclease H-like superfamily/Ribonuclease H"/>
    <property type="match status" value="1"/>
</dbReference>
<accession>A0A9W9AH15</accession>
<dbReference type="Gene3D" id="2.170.260.10">
    <property type="entry name" value="paz domain"/>
    <property type="match status" value="1"/>
</dbReference>
<gene>
    <name evidence="4" type="ORF">J3R30DRAFT_3854560</name>
</gene>
<dbReference type="InterPro" id="IPR032472">
    <property type="entry name" value="ArgoL2"/>
</dbReference>
<feature type="domain" description="Piwi" evidence="3">
    <location>
        <begin position="563"/>
        <end position="868"/>
    </location>
</feature>
<dbReference type="InterPro" id="IPR003165">
    <property type="entry name" value="Piwi"/>
</dbReference>
<dbReference type="InterPro" id="IPR003100">
    <property type="entry name" value="PAZ_dom"/>
</dbReference>
<proteinExistence type="predicted"/>
<dbReference type="InterPro" id="IPR012337">
    <property type="entry name" value="RNaseH-like_sf"/>
</dbReference>
<dbReference type="CDD" id="cd02846">
    <property type="entry name" value="PAZ_argonaute_like"/>
    <property type="match status" value="1"/>
</dbReference>
<dbReference type="InterPro" id="IPR045246">
    <property type="entry name" value="Piwi_ago-like"/>
</dbReference>
<dbReference type="InterPro" id="IPR014811">
    <property type="entry name" value="ArgoL1"/>
</dbReference>
<feature type="region of interest" description="Disordered" evidence="1">
    <location>
        <begin position="1"/>
        <end position="55"/>
    </location>
</feature>
<feature type="compositionally biased region" description="Gly residues" evidence="1">
    <location>
        <begin position="11"/>
        <end position="26"/>
    </location>
</feature>
<keyword evidence="5" id="KW-1185">Reference proteome</keyword>
<evidence type="ECO:0000313" key="5">
    <source>
        <dbReference type="Proteomes" id="UP001150266"/>
    </source>
</evidence>
<dbReference type="Pfam" id="PF08699">
    <property type="entry name" value="ArgoL1"/>
    <property type="match status" value="1"/>
</dbReference>
<dbReference type="SUPFAM" id="SSF53098">
    <property type="entry name" value="Ribonuclease H-like"/>
    <property type="match status" value="1"/>
</dbReference>
<dbReference type="SMART" id="SM01163">
    <property type="entry name" value="DUF1785"/>
    <property type="match status" value="1"/>
</dbReference>
<dbReference type="GO" id="GO:0003723">
    <property type="term" value="F:RNA binding"/>
    <property type="evidence" value="ECO:0007669"/>
    <property type="project" value="InterPro"/>
</dbReference>
<sequence length="912" mass="99854">MPPRPSQQGGAARGGGRGGGRGGTRGGPPPRTGPQLVGRGAQMTGTGGQPSGLPAAHVKTVGVRRRAYGVAGKKLTVHTNACEAKVPQGIIYHYDAIMTEKTLPPRFAMQLIKQLQLQPEFAPAGAYDGKKNLFMPHLIDMGGANSREYNIVMNGNSAPRNKPPRVFKIRITKVAEVNPEVLARFIDGGHALDESVQTALTALNVIIRMLPMQTHPFNSRSFFTDNEIRNVGHGLQLRRGYFQSLRPTFGRLLLNMDLSTGMFYRDGQAIDIALEVIGQRDPNTLSIARGLPDRVFKELERHLKNVRISVQPAGPGSPPNIVVISSLTKEGARSVVFSTKDGGSTNVASYFQRLSGHPLRYPDIVCAKTARGAVLPLERCSILPGQLARMQIPPDVTREMVEFSTKPPADRLNSIRNGFQVLGYGQSEYVRNFGLAIDERTFPMSIEARQLPPPQLLYGPGSKERVAKPRDGAWNMIDKKLYKPETIYRWAMVVFESSNRFRQDTALLVVRSFVEGCQSVGINVEERDPVIEWASGQGGVQQVATNAGGKCARKNNAGKGPDMILVILPDGGNDIYRAVKFFGDVAQGVATQCLKASKCNRAKPQYWANVCLKINPKLGGINLILDTAASANLSDPQNPTIVMGADVMHPAPGSDAPSFSAVVGSVDSQAVKYIPRTGAQRSRQEIIADLYTMAKDILISFSAYQKQVEKKAPQFCKPKRLLFFRDGVSEGQFGQVMEEEVAVLKICQELDMSPKITFIIVGKRHHYRYNRGEADKSGNCPAGTVVDSGITHPLEFDFYLQSHGGLLGTSRSAHYSVLYDDNIFSPDALQALCYLLCYIYARATRSVSIPAPVYYADIVCSRAKNHYDPNGVDLSDAASTVATENLQSFIDAFRPLHNSHKTKMYFMVSAIE</sequence>
<dbReference type="EMBL" id="JAOTPV010000005">
    <property type="protein sequence ID" value="KAJ4482406.1"/>
    <property type="molecule type" value="Genomic_DNA"/>
</dbReference>
<evidence type="ECO:0000313" key="4">
    <source>
        <dbReference type="EMBL" id="KAJ4482406.1"/>
    </source>
</evidence>
<dbReference type="PANTHER" id="PTHR22891">
    <property type="entry name" value="EUKARYOTIC TRANSLATION INITIATION FACTOR 2C"/>
    <property type="match status" value="1"/>
</dbReference>
<dbReference type="SUPFAM" id="SSF101690">
    <property type="entry name" value="PAZ domain"/>
    <property type="match status" value="1"/>
</dbReference>
<dbReference type="InterPro" id="IPR036085">
    <property type="entry name" value="PAZ_dom_sf"/>
</dbReference>
<organism evidence="4 5">
    <name type="scientific">Lentinula aciculospora</name>
    <dbReference type="NCBI Taxonomy" id="153920"/>
    <lineage>
        <taxon>Eukaryota</taxon>
        <taxon>Fungi</taxon>
        <taxon>Dikarya</taxon>
        <taxon>Basidiomycota</taxon>
        <taxon>Agaricomycotina</taxon>
        <taxon>Agaricomycetes</taxon>
        <taxon>Agaricomycetidae</taxon>
        <taxon>Agaricales</taxon>
        <taxon>Marasmiineae</taxon>
        <taxon>Omphalotaceae</taxon>
        <taxon>Lentinula</taxon>
    </lineage>
</organism>
<dbReference type="Pfam" id="PF16488">
    <property type="entry name" value="ArgoL2"/>
    <property type="match status" value="1"/>
</dbReference>